<reference evidence="2 3" key="1">
    <citation type="submission" date="2019-07" db="EMBL/GenBank/DDBJ databases">
        <title>Genomic Encyclopedia of Type Strains, Phase I: the one thousand microbial genomes (KMG-I) project.</title>
        <authorList>
            <person name="Kyrpides N."/>
        </authorList>
    </citation>
    <scope>NUCLEOTIDE SEQUENCE [LARGE SCALE GENOMIC DNA]</scope>
    <source>
        <strain evidence="2 3">DSM 375</strain>
    </source>
</reference>
<dbReference type="Gene3D" id="3.40.630.30">
    <property type="match status" value="1"/>
</dbReference>
<feature type="domain" description="N-acetyltransferase" evidence="1">
    <location>
        <begin position="6"/>
        <end position="159"/>
    </location>
</feature>
<dbReference type="Proteomes" id="UP000319627">
    <property type="component" value="Unassembled WGS sequence"/>
</dbReference>
<proteinExistence type="predicted"/>
<name>A0A562I2G6_9GAMM</name>
<sequence>MELSVIRIREKKVSDHSKVADVIALATADLRSVYRRSRGIRPVNQTNEREPEILVAIIGEELVGTVEYFIGSDSIYVQGLAVHPLWRRFGVARALISSVKDIAIQRERLKLVLHTIKETGNPAVFAKLGFIVVDELQAEGFEGVDGKVVTKIEMVCVLRGS</sequence>
<dbReference type="Pfam" id="PF00583">
    <property type="entry name" value="Acetyltransf_1"/>
    <property type="match status" value="1"/>
</dbReference>
<dbReference type="EMBL" id="VLKG01000006">
    <property type="protein sequence ID" value="TWH64888.1"/>
    <property type="molecule type" value="Genomic_DNA"/>
</dbReference>
<comment type="caution">
    <text evidence="2">The sequence shown here is derived from an EMBL/GenBank/DDBJ whole genome shotgun (WGS) entry which is preliminary data.</text>
</comment>
<accession>A0A562I2G6</accession>
<dbReference type="SUPFAM" id="SSF55729">
    <property type="entry name" value="Acyl-CoA N-acyltransferases (Nat)"/>
    <property type="match status" value="1"/>
</dbReference>
<dbReference type="AlphaFoldDB" id="A0A562I2G6"/>
<evidence type="ECO:0000313" key="2">
    <source>
        <dbReference type="EMBL" id="TWH64888.1"/>
    </source>
</evidence>
<gene>
    <name evidence="2" type="ORF">LX59_01829</name>
</gene>
<dbReference type="InterPro" id="IPR016181">
    <property type="entry name" value="Acyl_CoA_acyltransferase"/>
</dbReference>
<dbReference type="InterPro" id="IPR000182">
    <property type="entry name" value="GNAT_dom"/>
</dbReference>
<protein>
    <submittedName>
        <fullName evidence="2">Acetyltransferase (GNAT) family protein</fullName>
    </submittedName>
</protein>
<dbReference type="OrthoDB" id="1821130at2"/>
<organism evidence="2 3">
    <name type="scientific">Azomonas agilis</name>
    <dbReference type="NCBI Taxonomy" id="116849"/>
    <lineage>
        <taxon>Bacteria</taxon>
        <taxon>Pseudomonadati</taxon>
        <taxon>Pseudomonadota</taxon>
        <taxon>Gammaproteobacteria</taxon>
        <taxon>Pseudomonadales</taxon>
        <taxon>Pseudomonadaceae</taxon>
        <taxon>Azomonas</taxon>
    </lineage>
</organism>
<evidence type="ECO:0000313" key="3">
    <source>
        <dbReference type="Proteomes" id="UP000319627"/>
    </source>
</evidence>
<dbReference type="CDD" id="cd04301">
    <property type="entry name" value="NAT_SF"/>
    <property type="match status" value="1"/>
</dbReference>
<dbReference type="GO" id="GO:0016747">
    <property type="term" value="F:acyltransferase activity, transferring groups other than amino-acyl groups"/>
    <property type="evidence" value="ECO:0007669"/>
    <property type="project" value="InterPro"/>
</dbReference>
<keyword evidence="3" id="KW-1185">Reference proteome</keyword>
<dbReference type="PROSITE" id="PS51186">
    <property type="entry name" value="GNAT"/>
    <property type="match status" value="1"/>
</dbReference>
<evidence type="ECO:0000259" key="1">
    <source>
        <dbReference type="PROSITE" id="PS51186"/>
    </source>
</evidence>
<keyword evidence="2" id="KW-0808">Transferase</keyword>